<dbReference type="InterPro" id="IPR015421">
    <property type="entry name" value="PyrdxlP-dep_Trfase_major"/>
</dbReference>
<comment type="cofactor">
    <cofactor evidence="1 5">
        <name>pyridoxal 5'-phosphate</name>
        <dbReference type="ChEBI" id="CHEBI:597326"/>
    </cofactor>
</comment>
<evidence type="ECO:0000256" key="4">
    <source>
        <dbReference type="ARBA" id="ARBA00022898"/>
    </source>
</evidence>
<dbReference type="Pfam" id="PF01053">
    <property type="entry name" value="Cys_Met_Meta_PP"/>
    <property type="match status" value="1"/>
</dbReference>
<dbReference type="NCBIfam" id="TIGR01326">
    <property type="entry name" value="OAH_OAS_sulfhy"/>
    <property type="match status" value="1"/>
</dbReference>
<dbReference type="Proteomes" id="UP001168642">
    <property type="component" value="Unassembled WGS sequence"/>
</dbReference>
<accession>A0ABT8VNP2</accession>
<comment type="caution">
    <text evidence="6">The sequence shown here is derived from an EMBL/GenBank/DDBJ whole genome shotgun (WGS) entry which is preliminary data.</text>
</comment>
<keyword evidence="3" id="KW-0808">Transferase</keyword>
<sequence>MENQRLETSALHAGHDVSNTQGTRAVPIYQTSSYVFNNTEHAANLFGLKELGFIYTRLNNPTNQVLQDRLAAVEGGIGAVVFASGTSAIATGLMTLLKAGDHIVASSSLYGGTFTLLNVTLPRLGITTTFVDASNPEEFKAAVQDNTRAFFVESLGNPKLDVLDLEAIAEQAKAAEVPFIVDNTVASPALLNPIKHGANLVIHSLTKYIGGQGNSLGGAIIDAGTFNWANGKFPEFTEPSAGYHGLVYHEALGAAAFTFKLILEGLRDFGGALSPTNAFNIIQGLETLPVRIKQHSANALELATWLEEREEVAWVNYPGLKSSKYYDLAKKYLSNGQSGLVTFGLKGGYEAAKKFTDATEIFSLLANIGDTKSLIIHPASTTHQQLSEADQAGAGVTQDLIRLSVGLENIEDLKADIVQAFGKI</sequence>
<evidence type="ECO:0000256" key="2">
    <source>
        <dbReference type="ARBA" id="ARBA00009077"/>
    </source>
</evidence>
<dbReference type="InterPro" id="IPR000277">
    <property type="entry name" value="Cys/Met-Metab_PyrdxlP-dep_enz"/>
</dbReference>
<evidence type="ECO:0000256" key="3">
    <source>
        <dbReference type="ARBA" id="ARBA00022679"/>
    </source>
</evidence>
<reference evidence="6" key="1">
    <citation type="submission" date="2023-07" db="EMBL/GenBank/DDBJ databases">
        <title>Wenyingzhuangia sp. chi5 genome sequencing and assembly.</title>
        <authorList>
            <person name="Park S."/>
        </authorList>
    </citation>
    <scope>NUCLEOTIDE SEQUENCE</scope>
    <source>
        <strain evidence="6">Chi5</strain>
    </source>
</reference>
<dbReference type="Gene3D" id="3.40.640.10">
    <property type="entry name" value="Type I PLP-dependent aspartate aminotransferase-like (Major domain)"/>
    <property type="match status" value="1"/>
</dbReference>
<keyword evidence="7" id="KW-1185">Reference proteome</keyword>
<comment type="similarity">
    <text evidence="2 5">Belongs to the trans-sulfuration enzymes family.</text>
</comment>
<proteinExistence type="inferred from homology"/>
<dbReference type="PANTHER" id="PTHR43797">
    <property type="entry name" value="HOMOCYSTEINE/CYSTEINE SYNTHASE"/>
    <property type="match status" value="1"/>
</dbReference>
<evidence type="ECO:0000256" key="1">
    <source>
        <dbReference type="ARBA" id="ARBA00001933"/>
    </source>
</evidence>
<keyword evidence="4 5" id="KW-0663">Pyridoxal phosphate</keyword>
<gene>
    <name evidence="6" type="ORF">QVZ41_01780</name>
</gene>
<organism evidence="6 7">
    <name type="scientific">Wenyingzhuangia gilva</name>
    <dbReference type="NCBI Taxonomy" id="3057677"/>
    <lineage>
        <taxon>Bacteria</taxon>
        <taxon>Pseudomonadati</taxon>
        <taxon>Bacteroidota</taxon>
        <taxon>Flavobacteriia</taxon>
        <taxon>Flavobacteriales</taxon>
        <taxon>Flavobacteriaceae</taxon>
        <taxon>Wenyingzhuangia</taxon>
    </lineage>
</organism>
<name>A0ABT8VNP2_9FLAO</name>
<dbReference type="SUPFAM" id="SSF53383">
    <property type="entry name" value="PLP-dependent transferases"/>
    <property type="match status" value="1"/>
</dbReference>
<evidence type="ECO:0000313" key="7">
    <source>
        <dbReference type="Proteomes" id="UP001168642"/>
    </source>
</evidence>
<dbReference type="EMBL" id="JAUMIT010000001">
    <property type="protein sequence ID" value="MDO3693577.1"/>
    <property type="molecule type" value="Genomic_DNA"/>
</dbReference>
<dbReference type="PANTHER" id="PTHR43797:SF2">
    <property type="entry name" value="HOMOCYSTEINE_CYSTEINE SYNTHASE"/>
    <property type="match status" value="1"/>
</dbReference>
<evidence type="ECO:0000313" key="6">
    <source>
        <dbReference type="EMBL" id="MDO3693577.1"/>
    </source>
</evidence>
<dbReference type="CDD" id="cd00614">
    <property type="entry name" value="CGS_like"/>
    <property type="match status" value="1"/>
</dbReference>
<dbReference type="RefSeq" id="WP_302882827.1">
    <property type="nucleotide sequence ID" value="NZ_JAUMIT010000001.1"/>
</dbReference>
<dbReference type="InterPro" id="IPR015424">
    <property type="entry name" value="PyrdxlP-dep_Trfase"/>
</dbReference>
<dbReference type="InterPro" id="IPR006235">
    <property type="entry name" value="OAc-hSer/O-AcSer_sulfhydrylase"/>
</dbReference>
<dbReference type="InterPro" id="IPR015422">
    <property type="entry name" value="PyrdxlP-dep_Trfase_small"/>
</dbReference>
<protein>
    <submittedName>
        <fullName evidence="6">O-acetylhomoserine aminocarboxypropyltransferase/cysteine synthase</fullName>
    </submittedName>
</protein>
<dbReference type="PIRSF" id="PIRSF001434">
    <property type="entry name" value="CGS"/>
    <property type="match status" value="1"/>
</dbReference>
<dbReference type="Gene3D" id="3.90.1150.10">
    <property type="entry name" value="Aspartate Aminotransferase, domain 1"/>
    <property type="match status" value="1"/>
</dbReference>
<evidence type="ECO:0000256" key="5">
    <source>
        <dbReference type="RuleBase" id="RU362118"/>
    </source>
</evidence>